<accession>A0A2P2NJS4</accession>
<proteinExistence type="predicted"/>
<sequence length="29" mass="3412">MIFHLNRQSKNESLHTMLLNSTILVKQQS</sequence>
<dbReference type="EMBL" id="GGEC01062267">
    <property type="protein sequence ID" value="MBX42751.1"/>
    <property type="molecule type" value="Transcribed_RNA"/>
</dbReference>
<organism evidence="1">
    <name type="scientific">Rhizophora mucronata</name>
    <name type="common">Asiatic mangrove</name>
    <dbReference type="NCBI Taxonomy" id="61149"/>
    <lineage>
        <taxon>Eukaryota</taxon>
        <taxon>Viridiplantae</taxon>
        <taxon>Streptophyta</taxon>
        <taxon>Embryophyta</taxon>
        <taxon>Tracheophyta</taxon>
        <taxon>Spermatophyta</taxon>
        <taxon>Magnoliopsida</taxon>
        <taxon>eudicotyledons</taxon>
        <taxon>Gunneridae</taxon>
        <taxon>Pentapetalae</taxon>
        <taxon>rosids</taxon>
        <taxon>fabids</taxon>
        <taxon>Malpighiales</taxon>
        <taxon>Rhizophoraceae</taxon>
        <taxon>Rhizophora</taxon>
    </lineage>
</organism>
<protein>
    <submittedName>
        <fullName evidence="1">Uncharacterized protein</fullName>
    </submittedName>
</protein>
<name>A0A2P2NJS4_RHIMU</name>
<reference evidence="1" key="1">
    <citation type="submission" date="2018-02" db="EMBL/GenBank/DDBJ databases">
        <title>Rhizophora mucronata_Transcriptome.</title>
        <authorList>
            <person name="Meera S.P."/>
            <person name="Sreeshan A."/>
            <person name="Augustine A."/>
        </authorList>
    </citation>
    <scope>NUCLEOTIDE SEQUENCE</scope>
    <source>
        <tissue evidence="1">Leaf</tissue>
    </source>
</reference>
<dbReference type="AlphaFoldDB" id="A0A2P2NJS4"/>
<evidence type="ECO:0000313" key="1">
    <source>
        <dbReference type="EMBL" id="MBX42751.1"/>
    </source>
</evidence>